<accession>A0ACB6ZVL8</accession>
<proteinExistence type="predicted"/>
<keyword evidence="2" id="KW-1185">Reference proteome</keyword>
<protein>
    <submittedName>
        <fullName evidence="1">HAD-like protein</fullName>
    </submittedName>
</protein>
<evidence type="ECO:0000313" key="1">
    <source>
        <dbReference type="EMBL" id="KAF9653486.1"/>
    </source>
</evidence>
<gene>
    <name evidence="1" type="ORF">BDM02DRAFT_3152969</name>
</gene>
<evidence type="ECO:0000313" key="2">
    <source>
        <dbReference type="Proteomes" id="UP000886501"/>
    </source>
</evidence>
<dbReference type="Proteomes" id="UP000886501">
    <property type="component" value="Unassembled WGS sequence"/>
</dbReference>
<reference evidence="1" key="1">
    <citation type="submission" date="2019-10" db="EMBL/GenBank/DDBJ databases">
        <authorList>
            <consortium name="DOE Joint Genome Institute"/>
            <person name="Kuo A."/>
            <person name="Miyauchi S."/>
            <person name="Kiss E."/>
            <person name="Drula E."/>
            <person name="Kohler A."/>
            <person name="Sanchez-Garcia M."/>
            <person name="Andreopoulos B."/>
            <person name="Barry K.W."/>
            <person name="Bonito G."/>
            <person name="Buee M."/>
            <person name="Carver A."/>
            <person name="Chen C."/>
            <person name="Cichocki N."/>
            <person name="Clum A."/>
            <person name="Culley D."/>
            <person name="Crous P.W."/>
            <person name="Fauchery L."/>
            <person name="Girlanda M."/>
            <person name="Hayes R."/>
            <person name="Keri Z."/>
            <person name="Labutti K."/>
            <person name="Lipzen A."/>
            <person name="Lombard V."/>
            <person name="Magnuson J."/>
            <person name="Maillard F."/>
            <person name="Morin E."/>
            <person name="Murat C."/>
            <person name="Nolan M."/>
            <person name="Ohm R."/>
            <person name="Pangilinan J."/>
            <person name="Pereira M."/>
            <person name="Perotto S."/>
            <person name="Peter M."/>
            <person name="Riley R."/>
            <person name="Sitrit Y."/>
            <person name="Stielow B."/>
            <person name="Szollosi G."/>
            <person name="Zifcakova L."/>
            <person name="Stursova M."/>
            <person name="Spatafora J.W."/>
            <person name="Tedersoo L."/>
            <person name="Vaario L.-M."/>
            <person name="Yamada A."/>
            <person name="Yan M."/>
            <person name="Wang P."/>
            <person name="Xu J."/>
            <person name="Bruns T."/>
            <person name="Baldrian P."/>
            <person name="Vilgalys R."/>
            <person name="Henrissat B."/>
            <person name="Grigoriev I.V."/>
            <person name="Hibbett D."/>
            <person name="Nagy L.G."/>
            <person name="Martin F.M."/>
        </authorList>
    </citation>
    <scope>NUCLEOTIDE SEQUENCE</scope>
    <source>
        <strain evidence="1">P2</strain>
    </source>
</reference>
<reference evidence="1" key="2">
    <citation type="journal article" date="2020" name="Nat. Commun.">
        <title>Large-scale genome sequencing of mycorrhizal fungi provides insights into the early evolution of symbiotic traits.</title>
        <authorList>
            <person name="Miyauchi S."/>
            <person name="Kiss E."/>
            <person name="Kuo A."/>
            <person name="Drula E."/>
            <person name="Kohler A."/>
            <person name="Sanchez-Garcia M."/>
            <person name="Morin E."/>
            <person name="Andreopoulos B."/>
            <person name="Barry K.W."/>
            <person name="Bonito G."/>
            <person name="Buee M."/>
            <person name="Carver A."/>
            <person name="Chen C."/>
            <person name="Cichocki N."/>
            <person name="Clum A."/>
            <person name="Culley D."/>
            <person name="Crous P.W."/>
            <person name="Fauchery L."/>
            <person name="Girlanda M."/>
            <person name="Hayes R.D."/>
            <person name="Keri Z."/>
            <person name="LaButti K."/>
            <person name="Lipzen A."/>
            <person name="Lombard V."/>
            <person name="Magnuson J."/>
            <person name="Maillard F."/>
            <person name="Murat C."/>
            <person name="Nolan M."/>
            <person name="Ohm R.A."/>
            <person name="Pangilinan J."/>
            <person name="Pereira M.F."/>
            <person name="Perotto S."/>
            <person name="Peter M."/>
            <person name="Pfister S."/>
            <person name="Riley R."/>
            <person name="Sitrit Y."/>
            <person name="Stielow J.B."/>
            <person name="Szollosi G."/>
            <person name="Zifcakova L."/>
            <person name="Stursova M."/>
            <person name="Spatafora J.W."/>
            <person name="Tedersoo L."/>
            <person name="Vaario L.M."/>
            <person name="Yamada A."/>
            <person name="Yan M."/>
            <person name="Wang P."/>
            <person name="Xu J."/>
            <person name="Bruns T."/>
            <person name="Baldrian P."/>
            <person name="Vilgalys R."/>
            <person name="Dunand C."/>
            <person name="Henrissat B."/>
            <person name="Grigoriev I.V."/>
            <person name="Hibbett D."/>
            <person name="Nagy L.G."/>
            <person name="Martin F.M."/>
        </authorList>
    </citation>
    <scope>NUCLEOTIDE SEQUENCE</scope>
    <source>
        <strain evidence="1">P2</strain>
    </source>
</reference>
<sequence>MSPQLSDFKALVFDVYGTLCDWETGMYNALQPLISQFDEKPPRGQILTQLGSIELTLQAEHPTMLYSDILTHAYERLAQNLKVKATKDECVAFGQSIKDWPIFPDSSDALAELSKYYKLVVLSNVDRASFAFTREKLEAGKFTFDQICTAQDIGSYKPDPANFVYALKVIKDNYGIEKDRVLSTAQSLMHDHVPAQSLGMSSSYINRAGASVGFVDFVVPTFEFKTLGEMARAAKEDFEG</sequence>
<comment type="caution">
    <text evidence="1">The sequence shown here is derived from an EMBL/GenBank/DDBJ whole genome shotgun (WGS) entry which is preliminary data.</text>
</comment>
<dbReference type="EMBL" id="MU117963">
    <property type="protein sequence ID" value="KAF9653486.1"/>
    <property type="molecule type" value="Genomic_DNA"/>
</dbReference>
<name>A0ACB6ZVL8_THEGA</name>
<organism evidence="1 2">
    <name type="scientific">Thelephora ganbajun</name>
    <name type="common">Ganba fungus</name>
    <dbReference type="NCBI Taxonomy" id="370292"/>
    <lineage>
        <taxon>Eukaryota</taxon>
        <taxon>Fungi</taxon>
        <taxon>Dikarya</taxon>
        <taxon>Basidiomycota</taxon>
        <taxon>Agaricomycotina</taxon>
        <taxon>Agaricomycetes</taxon>
        <taxon>Thelephorales</taxon>
        <taxon>Thelephoraceae</taxon>
        <taxon>Thelephora</taxon>
    </lineage>
</organism>